<dbReference type="SUPFAM" id="SSF46785">
    <property type="entry name" value="Winged helix' DNA-binding domain"/>
    <property type="match status" value="1"/>
</dbReference>
<dbReference type="GO" id="GO:0006950">
    <property type="term" value="P:response to stress"/>
    <property type="evidence" value="ECO:0007669"/>
    <property type="project" value="TreeGrafter"/>
</dbReference>
<dbReference type="PANTHER" id="PTHR33164:SF106">
    <property type="entry name" value="TRANSCRIPTIONAL REGULATORY PROTEIN"/>
    <property type="match status" value="1"/>
</dbReference>
<dbReference type="InterPro" id="IPR036390">
    <property type="entry name" value="WH_DNA-bd_sf"/>
</dbReference>
<dbReference type="InterPro" id="IPR036388">
    <property type="entry name" value="WH-like_DNA-bd_sf"/>
</dbReference>
<gene>
    <name evidence="2" type="ORF">HT134_39460</name>
</gene>
<dbReference type="InterPro" id="IPR000835">
    <property type="entry name" value="HTH_MarR-typ"/>
</dbReference>
<dbReference type="PANTHER" id="PTHR33164">
    <property type="entry name" value="TRANSCRIPTIONAL REGULATOR, MARR FAMILY"/>
    <property type="match status" value="1"/>
</dbReference>
<dbReference type="InterPro" id="IPR039422">
    <property type="entry name" value="MarR/SlyA-like"/>
</dbReference>
<dbReference type="Pfam" id="PF01047">
    <property type="entry name" value="MarR"/>
    <property type="match status" value="1"/>
</dbReference>
<sequence length="163" mass="17693">MADRDELLGRLFTAGRELSNAAVMFHTALAAHQGLTATEEKALDLLDRLGPLTARQLGEHSGLAPASVTGLIDRLERKGFARRVRNPEDKRSVLVEAVPDRLAALAPLFDDYVASLTELVARYDDRELAAIVDFLGEAAARQRQSTHRLLDGQSGAATPPRTP</sequence>
<comment type="caution">
    <text evidence="2">The sequence shown here is derived from an EMBL/GenBank/DDBJ whole genome shotgun (WGS) entry which is preliminary data.</text>
</comment>
<feature type="domain" description="HTH marR-type" evidence="1">
    <location>
        <begin position="4"/>
        <end position="140"/>
    </location>
</feature>
<evidence type="ECO:0000259" key="1">
    <source>
        <dbReference type="PROSITE" id="PS50995"/>
    </source>
</evidence>
<evidence type="ECO:0000313" key="3">
    <source>
        <dbReference type="Proteomes" id="UP000546126"/>
    </source>
</evidence>
<dbReference type="Gene3D" id="1.10.10.10">
    <property type="entry name" value="Winged helix-like DNA-binding domain superfamily/Winged helix DNA-binding domain"/>
    <property type="match status" value="1"/>
</dbReference>
<dbReference type="Proteomes" id="UP000546126">
    <property type="component" value="Unassembled WGS sequence"/>
</dbReference>
<protein>
    <submittedName>
        <fullName evidence="2">MarR family transcriptional regulator</fullName>
    </submittedName>
</protein>
<evidence type="ECO:0000313" key="2">
    <source>
        <dbReference type="EMBL" id="NUW46149.1"/>
    </source>
</evidence>
<dbReference type="AlphaFoldDB" id="A0A7Y6IZZ7"/>
<name>A0A7Y6IZZ7_9ACTN</name>
<dbReference type="RefSeq" id="WP_175605598.1">
    <property type="nucleotide sequence ID" value="NZ_JABWGO010000014.1"/>
</dbReference>
<keyword evidence="3" id="KW-1185">Reference proteome</keyword>
<dbReference type="SMART" id="SM00347">
    <property type="entry name" value="HTH_MARR"/>
    <property type="match status" value="1"/>
</dbReference>
<dbReference type="GO" id="GO:0003700">
    <property type="term" value="F:DNA-binding transcription factor activity"/>
    <property type="evidence" value="ECO:0007669"/>
    <property type="project" value="InterPro"/>
</dbReference>
<accession>A0A7Y6IZZ7</accession>
<proteinExistence type="predicted"/>
<dbReference type="EMBL" id="JABWGO010000014">
    <property type="protein sequence ID" value="NUW46149.1"/>
    <property type="molecule type" value="Genomic_DNA"/>
</dbReference>
<reference evidence="2 3" key="1">
    <citation type="submission" date="2020-06" db="EMBL/GenBank/DDBJ databases">
        <authorList>
            <person name="Chanama M."/>
        </authorList>
    </citation>
    <scope>NUCLEOTIDE SEQUENCE [LARGE SCALE GENOMIC DNA]</scope>
    <source>
        <strain evidence="2 3">TBRC6557</strain>
    </source>
</reference>
<organism evidence="2 3">
    <name type="scientific">Nonomuraea rhodomycinica</name>
    <dbReference type="NCBI Taxonomy" id="1712872"/>
    <lineage>
        <taxon>Bacteria</taxon>
        <taxon>Bacillati</taxon>
        <taxon>Actinomycetota</taxon>
        <taxon>Actinomycetes</taxon>
        <taxon>Streptosporangiales</taxon>
        <taxon>Streptosporangiaceae</taxon>
        <taxon>Nonomuraea</taxon>
    </lineage>
</organism>
<dbReference type="PROSITE" id="PS50995">
    <property type="entry name" value="HTH_MARR_2"/>
    <property type="match status" value="1"/>
</dbReference>